<gene>
    <name evidence="1" type="ORF">ACFQ1M_04710</name>
</gene>
<sequence>MKNLEKSLSITELEERHEMAAVAPEGVDALEIERCRDRCGAAEEQAFIESYQQ</sequence>
<keyword evidence="2" id="KW-1185">Reference proteome</keyword>
<evidence type="ECO:0000313" key="1">
    <source>
        <dbReference type="EMBL" id="MFD0861497.1"/>
    </source>
</evidence>
<dbReference type="EMBL" id="JBHTJH010000004">
    <property type="protein sequence ID" value="MFD0861497.1"/>
    <property type="molecule type" value="Genomic_DNA"/>
</dbReference>
<dbReference type="Proteomes" id="UP001596978">
    <property type="component" value="Unassembled WGS sequence"/>
</dbReference>
<proteinExistence type="predicted"/>
<evidence type="ECO:0000313" key="2">
    <source>
        <dbReference type="Proteomes" id="UP001596978"/>
    </source>
</evidence>
<dbReference type="RefSeq" id="WP_386404629.1">
    <property type="nucleotide sequence ID" value="NZ_JBHTJH010000004.1"/>
</dbReference>
<name>A0ABW3CXC2_9FLAO</name>
<organism evidence="1 2">
    <name type="scientific">Sungkyunkwania multivorans</name>
    <dbReference type="NCBI Taxonomy" id="1173618"/>
    <lineage>
        <taxon>Bacteria</taxon>
        <taxon>Pseudomonadati</taxon>
        <taxon>Bacteroidota</taxon>
        <taxon>Flavobacteriia</taxon>
        <taxon>Flavobacteriales</taxon>
        <taxon>Flavobacteriaceae</taxon>
        <taxon>Sungkyunkwania</taxon>
    </lineage>
</organism>
<comment type="caution">
    <text evidence="1">The sequence shown here is derived from an EMBL/GenBank/DDBJ whole genome shotgun (WGS) entry which is preliminary data.</text>
</comment>
<accession>A0ABW3CXC2</accession>
<protein>
    <submittedName>
        <fullName evidence="1">Uncharacterized protein</fullName>
    </submittedName>
</protein>
<reference evidence="2" key="1">
    <citation type="journal article" date="2019" name="Int. J. Syst. Evol. Microbiol.">
        <title>The Global Catalogue of Microorganisms (GCM) 10K type strain sequencing project: providing services to taxonomists for standard genome sequencing and annotation.</title>
        <authorList>
            <consortium name="The Broad Institute Genomics Platform"/>
            <consortium name="The Broad Institute Genome Sequencing Center for Infectious Disease"/>
            <person name="Wu L."/>
            <person name="Ma J."/>
        </authorList>
    </citation>
    <scope>NUCLEOTIDE SEQUENCE [LARGE SCALE GENOMIC DNA]</scope>
    <source>
        <strain evidence="2">CCUG 62952</strain>
    </source>
</reference>